<gene>
    <name evidence="7" type="ORF">CWC19_12990</name>
    <name evidence="8" type="ORF">CWC20_01575</name>
</gene>
<evidence type="ECO:0000313" key="8">
    <source>
        <dbReference type="EMBL" id="TMO78456.1"/>
    </source>
</evidence>
<dbReference type="EMBL" id="PNBW01000013">
    <property type="protein sequence ID" value="TMO78456.1"/>
    <property type="molecule type" value="Genomic_DNA"/>
</dbReference>
<dbReference type="AlphaFoldDB" id="A0A5S3V7G1"/>
<evidence type="ECO:0000259" key="6">
    <source>
        <dbReference type="Pfam" id="PF07992"/>
    </source>
</evidence>
<comment type="caution">
    <text evidence="7">The sequence shown here is derived from an EMBL/GenBank/DDBJ whole genome shotgun (WGS) entry which is preliminary data.</text>
</comment>
<keyword evidence="9" id="KW-1185">Reference proteome</keyword>
<proteinExistence type="inferred from homology"/>
<organism evidence="7 10">
    <name type="scientific">Pseudoalteromonas aurantia</name>
    <dbReference type="NCBI Taxonomy" id="43654"/>
    <lineage>
        <taxon>Bacteria</taxon>
        <taxon>Pseudomonadati</taxon>
        <taxon>Pseudomonadota</taxon>
        <taxon>Gammaproteobacteria</taxon>
        <taxon>Alteromonadales</taxon>
        <taxon>Pseudoalteromonadaceae</taxon>
        <taxon>Pseudoalteromonas</taxon>
    </lineage>
</organism>
<keyword evidence="3" id="KW-0285">Flavoprotein</keyword>
<reference evidence="10" key="2">
    <citation type="submission" date="2019-06" db="EMBL/GenBank/DDBJ databases">
        <title>Co-occurence of chitin degradation, pigmentation and bioactivity in marine Pseudoalteromonas.</title>
        <authorList>
            <person name="Sonnenschein E.C."/>
            <person name="Bech P.K."/>
        </authorList>
    </citation>
    <scope>NUCLEOTIDE SEQUENCE [LARGE SCALE GENOMIC DNA]</scope>
    <source>
        <strain evidence="10">S3790</strain>
    </source>
</reference>
<dbReference type="PANTHER" id="PTHR42913">
    <property type="entry name" value="APOPTOSIS-INDUCING FACTOR 1"/>
    <property type="match status" value="1"/>
</dbReference>
<reference evidence="9 10" key="1">
    <citation type="submission" date="2018-01" db="EMBL/GenBank/DDBJ databases">
        <authorList>
            <person name="Paulsen S."/>
            <person name="Gram L.K."/>
        </authorList>
    </citation>
    <scope>NUCLEOTIDE SEQUENCE [LARGE SCALE GENOMIC DNA]</scope>
    <source>
        <strain evidence="7 10">S3790</strain>
        <strain evidence="8 9">S3895</strain>
    </source>
</reference>
<dbReference type="Proteomes" id="UP000307164">
    <property type="component" value="Unassembled WGS sequence"/>
</dbReference>
<dbReference type="PANTHER" id="PTHR42913:SF3">
    <property type="entry name" value="64 KDA MITOCHONDRIAL NADH DEHYDROGENASE (EUROFUNG)"/>
    <property type="match status" value="1"/>
</dbReference>
<evidence type="ECO:0000313" key="9">
    <source>
        <dbReference type="Proteomes" id="UP000307164"/>
    </source>
</evidence>
<dbReference type="GO" id="GO:0003955">
    <property type="term" value="F:NAD(P)H dehydrogenase (quinone) activity"/>
    <property type="evidence" value="ECO:0007669"/>
    <property type="project" value="TreeGrafter"/>
</dbReference>
<evidence type="ECO:0000313" key="10">
    <source>
        <dbReference type="Proteomes" id="UP000307217"/>
    </source>
</evidence>
<dbReference type="PRINTS" id="PR00368">
    <property type="entry name" value="FADPNR"/>
</dbReference>
<name>A0A5S3V7G1_9GAMM</name>
<dbReference type="InterPro" id="IPR023753">
    <property type="entry name" value="FAD/NAD-binding_dom"/>
</dbReference>
<dbReference type="GO" id="GO:0019646">
    <property type="term" value="P:aerobic electron transport chain"/>
    <property type="evidence" value="ECO:0007669"/>
    <property type="project" value="TreeGrafter"/>
</dbReference>
<accession>A0A5S3V7G1</accession>
<dbReference type="Proteomes" id="UP000307217">
    <property type="component" value="Unassembled WGS sequence"/>
</dbReference>
<evidence type="ECO:0000256" key="3">
    <source>
        <dbReference type="ARBA" id="ARBA00022630"/>
    </source>
</evidence>
<dbReference type="InterPro" id="IPR036188">
    <property type="entry name" value="FAD/NAD-bd_sf"/>
</dbReference>
<dbReference type="SUPFAM" id="SSF51905">
    <property type="entry name" value="FAD/NAD(P)-binding domain"/>
    <property type="match status" value="2"/>
</dbReference>
<evidence type="ECO:0000256" key="1">
    <source>
        <dbReference type="ARBA" id="ARBA00001974"/>
    </source>
</evidence>
<dbReference type="InterPro" id="IPR051169">
    <property type="entry name" value="NADH-Q_oxidoreductase"/>
</dbReference>
<dbReference type="EMBL" id="PNBX01000053">
    <property type="protein sequence ID" value="TMO67653.1"/>
    <property type="molecule type" value="Genomic_DNA"/>
</dbReference>
<reference evidence="7" key="3">
    <citation type="submission" date="2019-09" db="EMBL/GenBank/DDBJ databases">
        <title>Co-occurence of chitin degradation, pigmentation and bioactivity in marine Pseudoalteromonas.</title>
        <authorList>
            <person name="Sonnenschein E.C."/>
            <person name="Bech P.K."/>
        </authorList>
    </citation>
    <scope>NUCLEOTIDE SEQUENCE</scope>
    <source>
        <strain evidence="7">S3790</strain>
        <strain evidence="8 9">S3895</strain>
    </source>
</reference>
<comment type="similarity">
    <text evidence="2">Belongs to the NADH dehydrogenase family.</text>
</comment>
<keyword evidence="5" id="KW-0560">Oxidoreductase</keyword>
<evidence type="ECO:0000256" key="4">
    <source>
        <dbReference type="ARBA" id="ARBA00022827"/>
    </source>
</evidence>
<keyword evidence="4" id="KW-0274">FAD</keyword>
<evidence type="ECO:0000256" key="5">
    <source>
        <dbReference type="ARBA" id="ARBA00023002"/>
    </source>
</evidence>
<dbReference type="OrthoDB" id="9781621at2"/>
<dbReference type="Gene3D" id="3.50.50.100">
    <property type="match status" value="1"/>
</dbReference>
<dbReference type="PRINTS" id="PR00411">
    <property type="entry name" value="PNDRDTASEI"/>
</dbReference>
<dbReference type="RefSeq" id="WP_138592268.1">
    <property type="nucleotide sequence ID" value="NZ_PNBW01000013.1"/>
</dbReference>
<dbReference type="Pfam" id="PF07992">
    <property type="entry name" value="Pyr_redox_2"/>
    <property type="match status" value="1"/>
</dbReference>
<sequence length="435" mass="48303">MSTQRPTIVIVGGGAGGLALATQLGHKLGKKKHADIVLIDKNRNHIWKPLLHEVATGSLDADLDGVVYSAHAAKHHYRFILGEFTTLDTQQKQLILKPLLNESAQQILPQRHIHFDKLILAIGSVSNDFNTPGVAEHCFFLDSHTQAERFQHALLDNFTRIHQSNSTQHKPLNIAIVGGGATGVELSAELYHVTHLLKTYGLNNMTSDQLQISLIEAGPRILPALSERIANSAKRELLKLGVNVFENTKVRSASATAFKTHLETEIEADIKVWAAGVKAPDFIKELNVFELNANNQINVDSYLRSTQCDSIYAIGDCCSCTQTDGSIVPPRAQSAHQMALCVQQNLIAEIFGLPLKQFEYQDHGSLVNLSQFTAVGNLMGNLTKNSFFIEGKIARLMYVSLYRMHQRAIHGSLRTFILWLSEKMLKIVRPKMKLH</sequence>
<evidence type="ECO:0000256" key="2">
    <source>
        <dbReference type="ARBA" id="ARBA00005272"/>
    </source>
</evidence>
<comment type="cofactor">
    <cofactor evidence="1">
        <name>FAD</name>
        <dbReference type="ChEBI" id="CHEBI:57692"/>
    </cofactor>
</comment>
<feature type="domain" description="FAD/NAD(P)-binding" evidence="6">
    <location>
        <begin position="7"/>
        <end position="339"/>
    </location>
</feature>
<protein>
    <submittedName>
        <fullName evidence="7">FAD-dependent oxidoreductase</fullName>
    </submittedName>
</protein>
<evidence type="ECO:0000313" key="7">
    <source>
        <dbReference type="EMBL" id="TMO67653.1"/>
    </source>
</evidence>